<evidence type="ECO:0008006" key="3">
    <source>
        <dbReference type="Google" id="ProtNLM"/>
    </source>
</evidence>
<gene>
    <name evidence="1" type="ORF">PCA20602_04968</name>
</gene>
<protein>
    <recommendedName>
        <fullName evidence="3">RiboL-PSP-HEPN domain-containing protein</fullName>
    </recommendedName>
</protein>
<proteinExistence type="predicted"/>
<comment type="caution">
    <text evidence="1">The sequence shown here is derived from an EMBL/GenBank/DDBJ whole genome shotgun (WGS) entry which is preliminary data.</text>
</comment>
<dbReference type="EMBL" id="CABPRV010000017">
    <property type="protein sequence ID" value="VVE54794.1"/>
    <property type="molecule type" value="Genomic_DNA"/>
</dbReference>
<organism evidence="1 2">
    <name type="scientific">Pandoraea capi</name>
    <dbReference type="NCBI Taxonomy" id="2508286"/>
    <lineage>
        <taxon>Bacteria</taxon>
        <taxon>Pseudomonadati</taxon>
        <taxon>Pseudomonadota</taxon>
        <taxon>Betaproteobacteria</taxon>
        <taxon>Burkholderiales</taxon>
        <taxon>Burkholderiaceae</taxon>
        <taxon>Pandoraea</taxon>
    </lineage>
</organism>
<dbReference type="Proteomes" id="UP000366065">
    <property type="component" value="Unassembled WGS sequence"/>
</dbReference>
<sequence length="202" mass="23330">MHDALAAFRSNMDDVEAFAAFYDFLVENMRGQKSLDDLLRSKIVCSVSAFDKLMHDIIHIGIIDIYSGNRTSTPKYLDEPIPLGVVAQLKGVEDAPRSNIFSQTIRDKLRAMSFQHPDKVVDGLSYIWHEKRKWKKIASAMGEDEATVRVFLYEVVRRRNAIAHEADVHHFLQAKRPINREMATDFTRFMRRPGETIHELVR</sequence>
<dbReference type="RefSeq" id="WP_174981583.1">
    <property type="nucleotide sequence ID" value="NZ_CABPRV010000017.1"/>
</dbReference>
<reference evidence="1 2" key="1">
    <citation type="submission" date="2019-08" db="EMBL/GenBank/DDBJ databases">
        <authorList>
            <person name="Peeters C."/>
        </authorList>
    </citation>
    <scope>NUCLEOTIDE SEQUENCE [LARGE SCALE GENOMIC DNA]</scope>
    <source>
        <strain evidence="1 2">LMG 20602</strain>
    </source>
</reference>
<keyword evidence="2" id="KW-1185">Reference proteome</keyword>
<evidence type="ECO:0000313" key="1">
    <source>
        <dbReference type="EMBL" id="VVE54794.1"/>
    </source>
</evidence>
<name>A0ABY6WDZ9_9BURK</name>
<evidence type="ECO:0000313" key="2">
    <source>
        <dbReference type="Proteomes" id="UP000366065"/>
    </source>
</evidence>
<accession>A0ABY6WDZ9</accession>